<proteinExistence type="predicted"/>
<dbReference type="GO" id="GO:0022857">
    <property type="term" value="F:transmembrane transporter activity"/>
    <property type="evidence" value="ECO:0007669"/>
    <property type="project" value="InterPro"/>
</dbReference>
<dbReference type="CDD" id="cd17472">
    <property type="entry name" value="MFS_YajR_like"/>
    <property type="match status" value="1"/>
</dbReference>
<evidence type="ECO:0000313" key="10">
    <source>
        <dbReference type="Proteomes" id="UP000218069"/>
    </source>
</evidence>
<reference evidence="10" key="1">
    <citation type="submission" date="2017-08" db="EMBL/GenBank/DDBJ databases">
        <authorList>
            <person name="Varghese N."/>
            <person name="Submissions S."/>
        </authorList>
    </citation>
    <scope>NUCLEOTIDE SEQUENCE [LARGE SCALE GENOMIC DNA]</scope>
    <source>
        <strain evidence="10">AP-Melu-1000-B4</strain>
    </source>
</reference>
<keyword evidence="5 7" id="KW-1133">Transmembrane helix</keyword>
<feature type="transmembrane region" description="Helical" evidence="7">
    <location>
        <begin position="357"/>
        <end position="375"/>
    </location>
</feature>
<dbReference type="Gene3D" id="1.20.1250.20">
    <property type="entry name" value="MFS general substrate transporter like domains"/>
    <property type="match status" value="1"/>
</dbReference>
<feature type="domain" description="Major facilitator superfamily (MFS) profile" evidence="8">
    <location>
        <begin position="1"/>
        <end position="382"/>
    </location>
</feature>
<dbReference type="OrthoDB" id="9764259at2"/>
<dbReference type="PROSITE" id="PS00216">
    <property type="entry name" value="SUGAR_TRANSPORT_1"/>
    <property type="match status" value="1"/>
</dbReference>
<dbReference type="EMBL" id="OANS01000001">
    <property type="protein sequence ID" value="SNX27850.1"/>
    <property type="molecule type" value="Genomic_DNA"/>
</dbReference>
<dbReference type="AlphaFoldDB" id="A0A240DZ05"/>
<evidence type="ECO:0000256" key="2">
    <source>
        <dbReference type="ARBA" id="ARBA00022448"/>
    </source>
</evidence>
<dbReference type="GO" id="GO:0005886">
    <property type="term" value="C:plasma membrane"/>
    <property type="evidence" value="ECO:0007669"/>
    <property type="project" value="UniProtKB-SubCell"/>
</dbReference>
<dbReference type="PROSITE" id="PS50850">
    <property type="entry name" value="MFS"/>
    <property type="match status" value="1"/>
</dbReference>
<feature type="transmembrane region" description="Helical" evidence="7">
    <location>
        <begin position="330"/>
        <end position="351"/>
    </location>
</feature>
<feature type="transmembrane region" description="Helical" evidence="7">
    <location>
        <begin position="268"/>
        <end position="286"/>
    </location>
</feature>
<evidence type="ECO:0000256" key="1">
    <source>
        <dbReference type="ARBA" id="ARBA00004651"/>
    </source>
</evidence>
<dbReference type="Proteomes" id="UP000218069">
    <property type="component" value="Unassembled WGS sequence"/>
</dbReference>
<protein>
    <submittedName>
        <fullName evidence="9">Predicted arabinose efflux permease, MFS family</fullName>
    </submittedName>
</protein>
<evidence type="ECO:0000256" key="6">
    <source>
        <dbReference type="ARBA" id="ARBA00023136"/>
    </source>
</evidence>
<gene>
    <name evidence="9" type="ORF">SAMN06295945_0167</name>
</gene>
<organism evidence="9 10">
    <name type="scientific">Polynucleobacter meluiroseus</name>
    <dbReference type="NCBI Taxonomy" id="1938814"/>
    <lineage>
        <taxon>Bacteria</taxon>
        <taxon>Pseudomonadati</taxon>
        <taxon>Pseudomonadota</taxon>
        <taxon>Betaproteobacteria</taxon>
        <taxon>Burkholderiales</taxon>
        <taxon>Burkholderiaceae</taxon>
        <taxon>Polynucleobacter</taxon>
    </lineage>
</organism>
<dbReference type="Pfam" id="PF07690">
    <property type="entry name" value="MFS_1"/>
    <property type="match status" value="1"/>
</dbReference>
<feature type="transmembrane region" description="Helical" evidence="7">
    <location>
        <begin position="161"/>
        <end position="182"/>
    </location>
</feature>
<keyword evidence="3" id="KW-1003">Cell membrane</keyword>
<evidence type="ECO:0000256" key="3">
    <source>
        <dbReference type="ARBA" id="ARBA00022475"/>
    </source>
</evidence>
<sequence length="396" mass="42341">MNSSELRSTLALAGIFGLRMLGLFLLLPVFSIHARGLPGGDHALWVGLTLGIFNIVQACFYIPLGRLSDRIGRKPVVLWGLSLFVAGALICASQEDLLWIAIGRGVMGAGAVSAAISAWVADLTREQVRTRAMAIVGGSIALSFALSLVIAAPIYKVIGLSGIFVVLAALGVIAIWVTYSVLPSAMPETQVQQASLKAVFFRPELMRLNAGVFVLHATQVAMFLVVPRLLVQAGLPLASHWQVYLSVVLLSFVFMAPVLILGEKKHALRKVLLLAIVLLFIAELVFIKAGSIMGISLALLIYFVGFNLLEALQPSLVSRFAKESKGTALGVYNTTQSIGLFTGAVAGGWLMDSHGDLSVFMMGAALLLCWLIIAWSMRELPAKVVDSTDTEAKTVP</sequence>
<keyword evidence="10" id="KW-1185">Reference proteome</keyword>
<evidence type="ECO:0000256" key="5">
    <source>
        <dbReference type="ARBA" id="ARBA00022989"/>
    </source>
</evidence>
<name>A0A240DZ05_9BURK</name>
<dbReference type="InterPro" id="IPR036259">
    <property type="entry name" value="MFS_trans_sf"/>
</dbReference>
<evidence type="ECO:0000256" key="4">
    <source>
        <dbReference type="ARBA" id="ARBA00022692"/>
    </source>
</evidence>
<dbReference type="InterPro" id="IPR005829">
    <property type="entry name" value="Sugar_transporter_CS"/>
</dbReference>
<feature type="transmembrane region" description="Helical" evidence="7">
    <location>
        <begin position="132"/>
        <end position="155"/>
    </location>
</feature>
<feature type="transmembrane region" description="Helical" evidence="7">
    <location>
        <begin position="292"/>
        <end position="309"/>
    </location>
</feature>
<keyword evidence="4 7" id="KW-0812">Transmembrane</keyword>
<evidence type="ECO:0000313" key="9">
    <source>
        <dbReference type="EMBL" id="SNX27850.1"/>
    </source>
</evidence>
<evidence type="ECO:0000256" key="7">
    <source>
        <dbReference type="SAM" id="Phobius"/>
    </source>
</evidence>
<accession>A0A240DZ05</accession>
<dbReference type="InterPro" id="IPR050171">
    <property type="entry name" value="MFS_Transporters"/>
</dbReference>
<feature type="transmembrane region" description="Helical" evidence="7">
    <location>
        <begin position="44"/>
        <end position="64"/>
    </location>
</feature>
<dbReference type="RefSeq" id="WP_096671968.1">
    <property type="nucleotide sequence ID" value="NZ_OANS01000001.1"/>
</dbReference>
<dbReference type="InterPro" id="IPR011701">
    <property type="entry name" value="MFS"/>
</dbReference>
<dbReference type="PANTHER" id="PTHR23517">
    <property type="entry name" value="RESISTANCE PROTEIN MDTM, PUTATIVE-RELATED-RELATED"/>
    <property type="match status" value="1"/>
</dbReference>
<feature type="transmembrane region" description="Helical" evidence="7">
    <location>
        <begin position="76"/>
        <end position="92"/>
    </location>
</feature>
<comment type="subcellular location">
    <subcellularLocation>
        <location evidence="1">Cell membrane</location>
        <topology evidence="1">Multi-pass membrane protein</topology>
    </subcellularLocation>
</comment>
<feature type="transmembrane region" description="Helical" evidence="7">
    <location>
        <begin position="243"/>
        <end position="261"/>
    </location>
</feature>
<dbReference type="PANTHER" id="PTHR23517:SF2">
    <property type="entry name" value="MULTIDRUG RESISTANCE PROTEIN MDTH"/>
    <property type="match status" value="1"/>
</dbReference>
<feature type="transmembrane region" description="Helical" evidence="7">
    <location>
        <begin position="12"/>
        <end position="32"/>
    </location>
</feature>
<feature type="transmembrane region" description="Helical" evidence="7">
    <location>
        <begin position="98"/>
        <end position="120"/>
    </location>
</feature>
<dbReference type="SUPFAM" id="SSF103473">
    <property type="entry name" value="MFS general substrate transporter"/>
    <property type="match status" value="1"/>
</dbReference>
<feature type="transmembrane region" description="Helical" evidence="7">
    <location>
        <begin position="210"/>
        <end position="231"/>
    </location>
</feature>
<keyword evidence="6 7" id="KW-0472">Membrane</keyword>
<keyword evidence="2" id="KW-0813">Transport</keyword>
<dbReference type="InterPro" id="IPR020846">
    <property type="entry name" value="MFS_dom"/>
</dbReference>
<evidence type="ECO:0000259" key="8">
    <source>
        <dbReference type="PROSITE" id="PS50850"/>
    </source>
</evidence>